<gene>
    <name evidence="1" type="ORF">SAMN05421548_10822</name>
</gene>
<dbReference type="AlphaFoldDB" id="A0A1G6MMK4"/>
<proteinExistence type="predicted"/>
<organism evidence="1 2">
    <name type="scientific">Paraburkholderia lycopersici</name>
    <dbReference type="NCBI Taxonomy" id="416944"/>
    <lineage>
        <taxon>Bacteria</taxon>
        <taxon>Pseudomonadati</taxon>
        <taxon>Pseudomonadota</taxon>
        <taxon>Betaproteobacteria</taxon>
        <taxon>Burkholderiales</taxon>
        <taxon>Burkholderiaceae</taxon>
        <taxon>Paraburkholderia</taxon>
    </lineage>
</organism>
<accession>A0A1G6MMK4</accession>
<dbReference type="EMBL" id="FMYQ01000008">
    <property type="protein sequence ID" value="SDC56763.1"/>
    <property type="molecule type" value="Genomic_DNA"/>
</dbReference>
<evidence type="ECO:0000313" key="1">
    <source>
        <dbReference type="EMBL" id="SDC56763.1"/>
    </source>
</evidence>
<protein>
    <recommendedName>
        <fullName evidence="3">TnsE C-terminal domain-containing protein</fullName>
    </recommendedName>
</protein>
<evidence type="ECO:0000313" key="2">
    <source>
        <dbReference type="Proteomes" id="UP000198908"/>
    </source>
</evidence>
<dbReference type="OrthoDB" id="7028944at2"/>
<evidence type="ECO:0008006" key="3">
    <source>
        <dbReference type="Google" id="ProtNLM"/>
    </source>
</evidence>
<name>A0A1G6MMK4_9BURK</name>
<sequence length="590" mass="66519">MPFEWTQSNVPSGEREGIPNEDFPMMVLWYGALHANLDGKTRRVRVAFQRVDDKPGVPFFRDIAFAHLEALQLGSVWQSRRRVGEAKLIKLEPTAANFVPGSWRITSAKSEADAGRPAPLNGKYPVFHADEREERSKLLELSLLDGRKMIVPCMEFLLRGYGVSGLIPRALTSMGWDEALGMFLTNTTPETNAKGEWVIRLTERMQNGDATFLAHIQHVASSRAAVQGIVQQCTQQNANRKWIHLQVAPWFSKSLQVSAKGIWVRPGTFLALRFELNAHPEAGGTAIDLVKTRDEEVWRSEREDGDNVAREGNPLFTLSPESKMVVRALDDFDNTGIAPPESKGAPERRLILGPRRKITVRFETKPRFVIPPQSEGAPAVKVDAANADAIAEAHRMVVAHGTVLEMWKELRRLHAEHPDTIRAVEWLHVKHGFVSTETPELVALQPFANAEPATPDARKFVTRDIKKQAPRGVLVVRFRVRVPESKDWKVFYLLEIERRRESVKKRGTIVHTEEKGCRGLVATLAPETQFRDWLLKTLSSIRHVVGRVDDLKSTHPDELVTLKHRPSKRPPNRPLRTAAVLVFTKARVTL</sequence>
<reference evidence="2" key="1">
    <citation type="submission" date="2016-09" db="EMBL/GenBank/DDBJ databases">
        <authorList>
            <person name="Varghese N."/>
            <person name="Submissions S."/>
        </authorList>
    </citation>
    <scope>NUCLEOTIDE SEQUENCE [LARGE SCALE GENOMIC DNA]</scope>
    <source>
        <strain evidence="2">TNe-862</strain>
    </source>
</reference>
<dbReference type="RefSeq" id="WP_143189226.1">
    <property type="nucleotide sequence ID" value="NZ_FMYQ01000008.1"/>
</dbReference>
<keyword evidence="2" id="KW-1185">Reference proteome</keyword>
<dbReference type="Proteomes" id="UP000198908">
    <property type="component" value="Unassembled WGS sequence"/>
</dbReference>